<gene>
    <name evidence="1" type="ORF">GCM10012275_52850</name>
</gene>
<protein>
    <recommendedName>
        <fullName evidence="3">Phage portal protein</fullName>
    </recommendedName>
</protein>
<dbReference type="Proteomes" id="UP000637578">
    <property type="component" value="Unassembled WGS sequence"/>
</dbReference>
<dbReference type="Pfam" id="PF05133">
    <property type="entry name" value="SPP1_portal"/>
    <property type="match status" value="1"/>
</dbReference>
<name>A0A8J3CCW5_9PSEU</name>
<proteinExistence type="predicted"/>
<accession>A0A8J3CCW5</accession>
<evidence type="ECO:0008006" key="3">
    <source>
        <dbReference type="Google" id="ProtNLM"/>
    </source>
</evidence>
<dbReference type="InterPro" id="IPR021145">
    <property type="entry name" value="Portal_protein_SPP1_Gp6-like"/>
</dbReference>
<dbReference type="EMBL" id="BMMK01000035">
    <property type="protein sequence ID" value="GGM75584.1"/>
    <property type="molecule type" value="Genomic_DNA"/>
</dbReference>
<reference evidence="1" key="2">
    <citation type="submission" date="2020-09" db="EMBL/GenBank/DDBJ databases">
        <authorList>
            <person name="Sun Q."/>
            <person name="Zhou Y."/>
        </authorList>
    </citation>
    <scope>NUCLEOTIDE SEQUENCE</scope>
    <source>
        <strain evidence="1">CGMCC 4.5737</strain>
    </source>
</reference>
<keyword evidence="2" id="KW-1185">Reference proteome</keyword>
<reference evidence="1" key="1">
    <citation type="journal article" date="2014" name="Int. J. Syst. Evol. Microbiol.">
        <title>Complete genome sequence of Corynebacterium casei LMG S-19264T (=DSM 44701T), isolated from a smear-ripened cheese.</title>
        <authorList>
            <consortium name="US DOE Joint Genome Institute (JGI-PGF)"/>
            <person name="Walter F."/>
            <person name="Albersmeier A."/>
            <person name="Kalinowski J."/>
            <person name="Ruckert C."/>
        </authorList>
    </citation>
    <scope>NUCLEOTIDE SEQUENCE</scope>
    <source>
        <strain evidence="1">CGMCC 4.5737</strain>
    </source>
</reference>
<dbReference type="AlphaFoldDB" id="A0A8J3CCW5"/>
<sequence>MPVAEASDLTPPEWLARLGPQLVERQDRVRYWRRYYDGDHDLPSGPSQHKEAYRRFQALARTNLCLLCAESMVHRMQVIGFRDTSQQEPDNAVWRLWQQAKLDARQFTIFRKAFMVGSAYVIVGVDPRRANTPRVTIEGPENVIAECDPADPSERLAALRLWHDPIRRRWMATLYLPGWRYHWQSQRKHKDRSGRLSWKPEAWEARGDPARSTPVVPVIPFVNGDEGEDGRAEFAVGIDVQNRLNLTLLNRLTAERYASFRQRYLLNYEPEEDSATGLPIAPFDPGADQIFTIPPNEPGLPAPQIGDLQQTDTSQMLRGVEADMRAFAAVTLTPVYYLPGDLINISADSVAALDAGHVSKVRQRMAAWSEPLEEALQLMADIAGLERDLSTAEVVWARPENLNLAAVADYASKLRAAGYPLPIVAERIGDTPQEIDQLRSELAADAFRAGLSALAVPLEQR</sequence>
<comment type="caution">
    <text evidence="1">The sequence shown here is derived from an EMBL/GenBank/DDBJ whole genome shotgun (WGS) entry which is preliminary data.</text>
</comment>
<evidence type="ECO:0000313" key="2">
    <source>
        <dbReference type="Proteomes" id="UP000637578"/>
    </source>
</evidence>
<evidence type="ECO:0000313" key="1">
    <source>
        <dbReference type="EMBL" id="GGM75584.1"/>
    </source>
</evidence>
<organism evidence="1 2">
    <name type="scientific">Longimycelium tulufanense</name>
    <dbReference type="NCBI Taxonomy" id="907463"/>
    <lineage>
        <taxon>Bacteria</taxon>
        <taxon>Bacillati</taxon>
        <taxon>Actinomycetota</taxon>
        <taxon>Actinomycetes</taxon>
        <taxon>Pseudonocardiales</taxon>
        <taxon>Pseudonocardiaceae</taxon>
        <taxon>Longimycelium</taxon>
    </lineage>
</organism>